<keyword evidence="1" id="KW-0808">Transferase</keyword>
<evidence type="ECO:0000313" key="2">
    <source>
        <dbReference type="Proteomes" id="UP001597497"/>
    </source>
</evidence>
<accession>A0ABW5R6B0</accession>
<dbReference type="GO" id="GO:0016779">
    <property type="term" value="F:nucleotidyltransferase activity"/>
    <property type="evidence" value="ECO:0007669"/>
    <property type="project" value="UniProtKB-KW"/>
</dbReference>
<dbReference type="EMBL" id="JBHUMM010000002">
    <property type="protein sequence ID" value="MFD2670552.1"/>
    <property type="molecule type" value="Genomic_DNA"/>
</dbReference>
<dbReference type="Pfam" id="PF02348">
    <property type="entry name" value="CTP_transf_3"/>
    <property type="match status" value="1"/>
</dbReference>
<dbReference type="CDD" id="cd02513">
    <property type="entry name" value="CMP-NeuAc_Synthase"/>
    <property type="match status" value="1"/>
</dbReference>
<organism evidence="1 2">
    <name type="scientific">Marinicrinis sediminis</name>
    <dbReference type="NCBI Taxonomy" id="1652465"/>
    <lineage>
        <taxon>Bacteria</taxon>
        <taxon>Bacillati</taxon>
        <taxon>Bacillota</taxon>
        <taxon>Bacilli</taxon>
        <taxon>Bacillales</taxon>
        <taxon>Paenibacillaceae</taxon>
    </lineage>
</organism>
<comment type="caution">
    <text evidence="1">The sequence shown here is derived from an EMBL/GenBank/DDBJ whole genome shotgun (WGS) entry which is preliminary data.</text>
</comment>
<protein>
    <submittedName>
        <fullName evidence="1">Cytidylyltransferase domain-containing protein</fullName>
    </submittedName>
</protein>
<dbReference type="PANTHER" id="PTHR21485:SF6">
    <property type="entry name" value="N-ACYLNEURAMINATE CYTIDYLYLTRANSFERASE-RELATED"/>
    <property type="match status" value="1"/>
</dbReference>
<sequence length="245" mass="27062">MEGMEGIGLKKQTWLAIIPARGGSKGVPNKNIRKLGGKPLIAWTIEAALRATRLSRIIVTTDSPSIAAAAVRAGVPHPLIRPASLAADDTPMRDVILHTLDQVAQTDSQLPEGFVLLQPTSPFRTAVHIDEAITLFESRTCLSVVGVTQASEHPYLMKRIDKHGALRSLFPTDKSITRRQDFPPYYLVNGSIYACQTEAFLACGEVKDCQPCLPYVMDAFCSLDIDTERDLHQARVQMRQKKNRE</sequence>
<dbReference type="Gene3D" id="3.90.550.10">
    <property type="entry name" value="Spore Coat Polysaccharide Biosynthesis Protein SpsA, Chain A"/>
    <property type="match status" value="1"/>
</dbReference>
<dbReference type="SUPFAM" id="SSF53448">
    <property type="entry name" value="Nucleotide-diphospho-sugar transferases"/>
    <property type="match status" value="1"/>
</dbReference>
<dbReference type="RefSeq" id="WP_379927941.1">
    <property type="nucleotide sequence ID" value="NZ_JBHUMM010000002.1"/>
</dbReference>
<name>A0ABW5R6B0_9BACL</name>
<reference evidence="2" key="1">
    <citation type="journal article" date="2019" name="Int. J. Syst. Evol. Microbiol.">
        <title>The Global Catalogue of Microorganisms (GCM) 10K type strain sequencing project: providing services to taxonomists for standard genome sequencing and annotation.</title>
        <authorList>
            <consortium name="The Broad Institute Genomics Platform"/>
            <consortium name="The Broad Institute Genome Sequencing Center for Infectious Disease"/>
            <person name="Wu L."/>
            <person name="Ma J."/>
        </authorList>
    </citation>
    <scope>NUCLEOTIDE SEQUENCE [LARGE SCALE GENOMIC DNA]</scope>
    <source>
        <strain evidence="2">KCTC 33676</strain>
    </source>
</reference>
<keyword evidence="1" id="KW-0548">Nucleotidyltransferase</keyword>
<dbReference type="InterPro" id="IPR003329">
    <property type="entry name" value="Cytidylyl_trans"/>
</dbReference>
<proteinExistence type="predicted"/>
<dbReference type="Proteomes" id="UP001597497">
    <property type="component" value="Unassembled WGS sequence"/>
</dbReference>
<dbReference type="InterPro" id="IPR029044">
    <property type="entry name" value="Nucleotide-diphossugar_trans"/>
</dbReference>
<keyword evidence="2" id="KW-1185">Reference proteome</keyword>
<dbReference type="PANTHER" id="PTHR21485">
    <property type="entry name" value="HAD SUPERFAMILY MEMBERS CMAS AND KDSC"/>
    <property type="match status" value="1"/>
</dbReference>
<evidence type="ECO:0000313" key="1">
    <source>
        <dbReference type="EMBL" id="MFD2670552.1"/>
    </source>
</evidence>
<gene>
    <name evidence="1" type="ORF">ACFSUC_02880</name>
</gene>
<dbReference type="InterPro" id="IPR050793">
    <property type="entry name" value="CMP-NeuNAc_synthase"/>
</dbReference>